<comment type="catalytic activity">
    <reaction evidence="12">
        <text>L-threonyl-[protein] + ATP = O-phospho-L-threonyl-[protein] + ADP + H(+)</text>
        <dbReference type="Rhea" id="RHEA:46608"/>
        <dbReference type="Rhea" id="RHEA-COMP:11060"/>
        <dbReference type="Rhea" id="RHEA-COMP:11605"/>
        <dbReference type="ChEBI" id="CHEBI:15378"/>
        <dbReference type="ChEBI" id="CHEBI:30013"/>
        <dbReference type="ChEBI" id="CHEBI:30616"/>
        <dbReference type="ChEBI" id="CHEBI:61977"/>
        <dbReference type="ChEBI" id="CHEBI:456216"/>
        <dbReference type="EC" id="2.7.12.1"/>
    </reaction>
</comment>
<evidence type="ECO:0000256" key="2">
    <source>
        <dbReference type="ARBA" id="ARBA00001946"/>
    </source>
</evidence>
<dbReference type="GO" id="GO:0005737">
    <property type="term" value="C:cytoplasm"/>
    <property type="evidence" value="ECO:0007669"/>
    <property type="project" value="TreeGrafter"/>
</dbReference>
<evidence type="ECO:0000256" key="14">
    <source>
        <dbReference type="SAM" id="MobiDB-lite"/>
    </source>
</evidence>
<dbReference type="GO" id="GO:0005634">
    <property type="term" value="C:nucleus"/>
    <property type="evidence" value="ECO:0007669"/>
    <property type="project" value="TreeGrafter"/>
</dbReference>
<evidence type="ECO:0000256" key="13">
    <source>
        <dbReference type="ARBA" id="ARBA00051680"/>
    </source>
</evidence>
<evidence type="ECO:0000256" key="4">
    <source>
        <dbReference type="ARBA" id="ARBA00013203"/>
    </source>
</evidence>
<evidence type="ECO:0000256" key="11">
    <source>
        <dbReference type="ARBA" id="ARBA00049003"/>
    </source>
</evidence>
<reference evidence="16 17" key="1">
    <citation type="journal article" date="2018" name="Nat. Ecol. Evol.">
        <title>Genomic signatures of mitonuclear coevolution across populations of Tigriopus californicus.</title>
        <authorList>
            <person name="Barreto F.S."/>
            <person name="Watson E.T."/>
            <person name="Lima T.G."/>
            <person name="Willett C.S."/>
            <person name="Edmands S."/>
            <person name="Li W."/>
            <person name="Burton R.S."/>
        </authorList>
    </citation>
    <scope>NUCLEOTIDE SEQUENCE [LARGE SCALE GENOMIC DNA]</scope>
    <source>
        <strain evidence="16 17">San Diego</strain>
    </source>
</reference>
<evidence type="ECO:0000313" key="16">
    <source>
        <dbReference type="EMBL" id="TRY77884.1"/>
    </source>
</evidence>
<comment type="cofactor">
    <cofactor evidence="1">
        <name>Mn(2+)</name>
        <dbReference type="ChEBI" id="CHEBI:29035"/>
    </cofactor>
</comment>
<keyword evidence="5" id="KW-0723">Serine/threonine-protein kinase</keyword>
<dbReference type="FunFam" id="1.10.510.10:FF:000202">
    <property type="entry name" value="Dual specificity testis-specific protein kinase 2"/>
    <property type="match status" value="1"/>
</dbReference>
<gene>
    <name evidence="16" type="ORF">TCAL_11461</name>
</gene>
<comment type="catalytic activity">
    <reaction evidence="11">
        <text>L-seryl-[protein] + ATP = O-phospho-L-seryl-[protein] + ADP + H(+)</text>
        <dbReference type="Rhea" id="RHEA:17989"/>
        <dbReference type="Rhea" id="RHEA-COMP:9863"/>
        <dbReference type="Rhea" id="RHEA-COMP:11604"/>
        <dbReference type="ChEBI" id="CHEBI:15378"/>
        <dbReference type="ChEBI" id="CHEBI:29999"/>
        <dbReference type="ChEBI" id="CHEBI:30616"/>
        <dbReference type="ChEBI" id="CHEBI:83421"/>
        <dbReference type="ChEBI" id="CHEBI:456216"/>
        <dbReference type="EC" id="2.7.12.1"/>
    </reaction>
</comment>
<dbReference type="PROSITE" id="PS50011">
    <property type="entry name" value="PROTEIN_KINASE_DOM"/>
    <property type="match status" value="1"/>
</dbReference>
<dbReference type="GO" id="GO:0004674">
    <property type="term" value="F:protein serine/threonine kinase activity"/>
    <property type="evidence" value="ECO:0007669"/>
    <property type="project" value="UniProtKB-KW"/>
</dbReference>
<evidence type="ECO:0000256" key="6">
    <source>
        <dbReference type="ARBA" id="ARBA00022679"/>
    </source>
</evidence>
<dbReference type="PANTHER" id="PTHR46485">
    <property type="entry name" value="LIM DOMAIN KINASE 1"/>
    <property type="match status" value="1"/>
</dbReference>
<dbReference type="AlphaFoldDB" id="A0A553PJN2"/>
<comment type="catalytic activity">
    <reaction evidence="13">
        <text>L-tyrosyl-[protein] + ATP = O-phospho-L-tyrosyl-[protein] + ADP + H(+)</text>
        <dbReference type="Rhea" id="RHEA:10596"/>
        <dbReference type="Rhea" id="RHEA-COMP:10136"/>
        <dbReference type="Rhea" id="RHEA-COMP:20101"/>
        <dbReference type="ChEBI" id="CHEBI:15378"/>
        <dbReference type="ChEBI" id="CHEBI:30616"/>
        <dbReference type="ChEBI" id="CHEBI:46858"/>
        <dbReference type="ChEBI" id="CHEBI:61978"/>
        <dbReference type="ChEBI" id="CHEBI:456216"/>
        <dbReference type="EC" id="2.7.12.1"/>
    </reaction>
</comment>
<keyword evidence="10" id="KW-0464">Manganese</keyword>
<keyword evidence="9" id="KW-0067">ATP-binding</keyword>
<evidence type="ECO:0000256" key="12">
    <source>
        <dbReference type="ARBA" id="ARBA00049308"/>
    </source>
</evidence>
<feature type="domain" description="Protein kinase" evidence="15">
    <location>
        <begin position="1"/>
        <end position="244"/>
    </location>
</feature>
<keyword evidence="6" id="KW-0808">Transferase</keyword>
<dbReference type="STRING" id="6832.A0A553PJN2"/>
<dbReference type="InterPro" id="IPR000719">
    <property type="entry name" value="Prot_kinase_dom"/>
</dbReference>
<dbReference type="Gene3D" id="3.30.200.20">
    <property type="entry name" value="Phosphorylase Kinase, domain 1"/>
    <property type="match status" value="1"/>
</dbReference>
<accession>A0A553PJN2</accession>
<dbReference type="PRINTS" id="PR00109">
    <property type="entry name" value="TYRKINASE"/>
</dbReference>
<keyword evidence="17" id="KW-1185">Reference proteome</keyword>
<comment type="caution">
    <text evidence="16">The sequence shown here is derived from an EMBL/GenBank/DDBJ whole genome shotgun (WGS) entry which is preliminary data.</text>
</comment>
<dbReference type="GO" id="GO:0004712">
    <property type="term" value="F:protein serine/threonine/tyrosine kinase activity"/>
    <property type="evidence" value="ECO:0007669"/>
    <property type="project" value="UniProtKB-EC"/>
</dbReference>
<dbReference type="InterPro" id="IPR011009">
    <property type="entry name" value="Kinase-like_dom_sf"/>
</dbReference>
<dbReference type="InterPro" id="IPR001245">
    <property type="entry name" value="Ser-Thr/Tyr_kinase_cat_dom"/>
</dbReference>
<evidence type="ECO:0000256" key="9">
    <source>
        <dbReference type="ARBA" id="ARBA00022840"/>
    </source>
</evidence>
<evidence type="ECO:0000256" key="3">
    <source>
        <dbReference type="ARBA" id="ARBA00005843"/>
    </source>
</evidence>
<evidence type="ECO:0000259" key="15">
    <source>
        <dbReference type="PROSITE" id="PS50011"/>
    </source>
</evidence>
<dbReference type="EMBL" id="VCGU01000003">
    <property type="protein sequence ID" value="TRY77884.1"/>
    <property type="molecule type" value="Genomic_DNA"/>
</dbReference>
<comment type="cofactor">
    <cofactor evidence="2">
        <name>Mg(2+)</name>
        <dbReference type="ChEBI" id="CHEBI:18420"/>
    </cofactor>
</comment>
<dbReference type="GO" id="GO:0046872">
    <property type="term" value="F:metal ion binding"/>
    <property type="evidence" value="ECO:0007669"/>
    <property type="project" value="UniProtKB-KW"/>
</dbReference>
<feature type="region of interest" description="Disordered" evidence="14">
    <location>
        <begin position="271"/>
        <end position="294"/>
    </location>
</feature>
<dbReference type="InterPro" id="IPR050940">
    <property type="entry name" value="Actin_reg-Ser/Thr_kinase"/>
</dbReference>
<comment type="similarity">
    <text evidence="3">Belongs to the protein kinase superfamily. TKL Ser/Thr protein kinase family.</text>
</comment>
<dbReference type="PROSITE" id="PS00109">
    <property type="entry name" value="PROTEIN_KINASE_TYR"/>
    <property type="match status" value="1"/>
</dbReference>
<evidence type="ECO:0000256" key="8">
    <source>
        <dbReference type="ARBA" id="ARBA00022777"/>
    </source>
</evidence>
<feature type="compositionally biased region" description="Basic and acidic residues" evidence="14">
    <location>
        <begin position="277"/>
        <end position="294"/>
    </location>
</feature>
<keyword evidence="7" id="KW-0547">Nucleotide-binding</keyword>
<evidence type="ECO:0000256" key="10">
    <source>
        <dbReference type="ARBA" id="ARBA00023211"/>
    </source>
</evidence>
<dbReference type="GO" id="GO:0030036">
    <property type="term" value="P:actin cytoskeleton organization"/>
    <property type="evidence" value="ECO:0007669"/>
    <property type="project" value="TreeGrafter"/>
</dbReference>
<keyword evidence="8" id="KW-0418">Kinase</keyword>
<dbReference type="Gene3D" id="1.10.510.10">
    <property type="entry name" value="Transferase(Phosphotransferase) domain 1"/>
    <property type="match status" value="1"/>
</dbReference>
<dbReference type="GO" id="GO:0005524">
    <property type="term" value="F:ATP binding"/>
    <property type="evidence" value="ECO:0007669"/>
    <property type="project" value="UniProtKB-KW"/>
</dbReference>
<protein>
    <recommendedName>
        <fullName evidence="4">dual-specificity kinase</fullName>
        <ecNumber evidence="4">2.7.12.1</ecNumber>
    </recommendedName>
</protein>
<evidence type="ECO:0000313" key="17">
    <source>
        <dbReference type="Proteomes" id="UP000318571"/>
    </source>
</evidence>
<evidence type="ECO:0000256" key="7">
    <source>
        <dbReference type="ARBA" id="ARBA00022741"/>
    </source>
</evidence>
<name>A0A553PJN2_TIGCA</name>
<dbReference type="Proteomes" id="UP000318571">
    <property type="component" value="Chromosome 11"/>
</dbReference>
<dbReference type="InterPro" id="IPR008266">
    <property type="entry name" value="Tyr_kinase_AS"/>
</dbReference>
<dbReference type="SUPFAM" id="SSF56112">
    <property type="entry name" value="Protein kinase-like (PK-like)"/>
    <property type="match status" value="1"/>
</dbReference>
<sequence length="413" mass="46794">MLILQVTHKGSGQVLVLKKNKNRSNRWSMLKEVQLMNKLHHKNILKYEAACVHEGQLHAITEYLDGGSLDKWIQDCQKEFPWDIRMSLALDIACGMAYLHKQGYFHRDLTSKNILIRLPCDETMDKPVGVVADFGLAAKIPQSDLESIGQVGSPYWMSPECIKGKYYDDQSDVFSFGIILCEMIARIDADPDILPRTENFGVDYIAFCDKIATDCPPEFLKLAFQCVQIEPRSRPSFNQIRSTLCEVMKSPTDSPKEQRKSSIAMQALQSPVTALSPEERHSAPTKVPPREKARIHPRRHLSHDTYVAIGKEMSLRDPHYIPIHGAGLLNPFAMLPLRLDSREKIVEPKDLFCSCFELCNSSDQRVGLSKRPSTIRKSVSMIHQDYDDTDFCEEIAAKLQLNAKGMTQSNARS</sequence>
<evidence type="ECO:0000256" key="1">
    <source>
        <dbReference type="ARBA" id="ARBA00001936"/>
    </source>
</evidence>
<proteinExistence type="inferred from homology"/>
<organism evidence="16 17">
    <name type="scientific">Tigriopus californicus</name>
    <name type="common">Marine copepod</name>
    <dbReference type="NCBI Taxonomy" id="6832"/>
    <lineage>
        <taxon>Eukaryota</taxon>
        <taxon>Metazoa</taxon>
        <taxon>Ecdysozoa</taxon>
        <taxon>Arthropoda</taxon>
        <taxon>Crustacea</taxon>
        <taxon>Multicrustacea</taxon>
        <taxon>Hexanauplia</taxon>
        <taxon>Copepoda</taxon>
        <taxon>Harpacticoida</taxon>
        <taxon>Harpacticidae</taxon>
        <taxon>Tigriopus</taxon>
    </lineage>
</organism>
<evidence type="ECO:0000256" key="5">
    <source>
        <dbReference type="ARBA" id="ARBA00022527"/>
    </source>
</evidence>
<dbReference type="Pfam" id="PF07714">
    <property type="entry name" value="PK_Tyr_Ser-Thr"/>
    <property type="match status" value="1"/>
</dbReference>
<dbReference type="EC" id="2.7.12.1" evidence="4"/>
<dbReference type="PANTHER" id="PTHR46485:SF5">
    <property type="entry name" value="CENTER DIVIDER, ISOFORM A"/>
    <property type="match status" value="1"/>
</dbReference>